<feature type="compositionally biased region" description="Basic and acidic residues" evidence="1">
    <location>
        <begin position="83"/>
        <end position="100"/>
    </location>
</feature>
<dbReference type="Proteomes" id="UP000799777">
    <property type="component" value="Unassembled WGS sequence"/>
</dbReference>
<dbReference type="EMBL" id="ML978202">
    <property type="protein sequence ID" value="KAF2029295.1"/>
    <property type="molecule type" value="Genomic_DNA"/>
</dbReference>
<feature type="domain" description="C2H2-type" evidence="2">
    <location>
        <begin position="31"/>
        <end position="57"/>
    </location>
</feature>
<organism evidence="3 4">
    <name type="scientific">Setomelanomma holmii</name>
    <dbReference type="NCBI Taxonomy" id="210430"/>
    <lineage>
        <taxon>Eukaryota</taxon>
        <taxon>Fungi</taxon>
        <taxon>Dikarya</taxon>
        <taxon>Ascomycota</taxon>
        <taxon>Pezizomycotina</taxon>
        <taxon>Dothideomycetes</taxon>
        <taxon>Pleosporomycetidae</taxon>
        <taxon>Pleosporales</taxon>
        <taxon>Pleosporineae</taxon>
        <taxon>Phaeosphaeriaceae</taxon>
        <taxon>Setomelanomma</taxon>
    </lineage>
</organism>
<evidence type="ECO:0000313" key="3">
    <source>
        <dbReference type="EMBL" id="KAF2029295.1"/>
    </source>
</evidence>
<dbReference type="InterPro" id="IPR059095">
    <property type="entry name" value="Znf_C2H2_17_2nd"/>
</dbReference>
<name>A0A9P4LLK1_9PLEO</name>
<dbReference type="AlphaFoldDB" id="A0A9P4LLK1"/>
<dbReference type="Gene3D" id="3.30.160.60">
    <property type="entry name" value="Classic Zinc Finger"/>
    <property type="match status" value="1"/>
</dbReference>
<accession>A0A9P4LLK1</accession>
<keyword evidence="4" id="KW-1185">Reference proteome</keyword>
<evidence type="ECO:0000256" key="1">
    <source>
        <dbReference type="SAM" id="MobiDB-lite"/>
    </source>
</evidence>
<dbReference type="Pfam" id="PF26176">
    <property type="entry name" value="zf_C2H2_17_2"/>
    <property type="match status" value="1"/>
</dbReference>
<dbReference type="SMART" id="SM00355">
    <property type="entry name" value="ZnF_C2H2"/>
    <property type="match status" value="2"/>
</dbReference>
<comment type="caution">
    <text evidence="3">The sequence shown here is derived from an EMBL/GenBank/DDBJ whole genome shotgun (WGS) entry which is preliminary data.</text>
</comment>
<dbReference type="OrthoDB" id="2687452at2759"/>
<gene>
    <name evidence="3" type="ORF">EK21DRAFT_67974</name>
</gene>
<feature type="domain" description="C2H2-type" evidence="2">
    <location>
        <begin position="64"/>
        <end position="96"/>
    </location>
</feature>
<evidence type="ECO:0000313" key="4">
    <source>
        <dbReference type="Proteomes" id="UP000799777"/>
    </source>
</evidence>
<feature type="region of interest" description="Disordered" evidence="1">
    <location>
        <begin position="73"/>
        <end position="100"/>
    </location>
</feature>
<sequence length="100" mass="11439">MSATNGPGISERRLVPIGSVYMTNRKKVFVFKCTERPCNRKTYTRMYDLRRHYDGAHASQGPKFWCPYEGCERSARGGGPSFPRKDKLKDHVRSMHNGGD</sequence>
<protein>
    <recommendedName>
        <fullName evidence="2">C2H2-type domain-containing protein</fullName>
    </recommendedName>
</protein>
<reference evidence="3" key="1">
    <citation type="journal article" date="2020" name="Stud. Mycol.">
        <title>101 Dothideomycetes genomes: a test case for predicting lifestyles and emergence of pathogens.</title>
        <authorList>
            <person name="Haridas S."/>
            <person name="Albert R."/>
            <person name="Binder M."/>
            <person name="Bloem J."/>
            <person name="Labutti K."/>
            <person name="Salamov A."/>
            <person name="Andreopoulos B."/>
            <person name="Baker S."/>
            <person name="Barry K."/>
            <person name="Bills G."/>
            <person name="Bluhm B."/>
            <person name="Cannon C."/>
            <person name="Castanera R."/>
            <person name="Culley D."/>
            <person name="Daum C."/>
            <person name="Ezra D."/>
            <person name="Gonzalez J."/>
            <person name="Henrissat B."/>
            <person name="Kuo A."/>
            <person name="Liang C."/>
            <person name="Lipzen A."/>
            <person name="Lutzoni F."/>
            <person name="Magnuson J."/>
            <person name="Mondo S."/>
            <person name="Nolan M."/>
            <person name="Ohm R."/>
            <person name="Pangilinan J."/>
            <person name="Park H.-J."/>
            <person name="Ramirez L."/>
            <person name="Alfaro M."/>
            <person name="Sun H."/>
            <person name="Tritt A."/>
            <person name="Yoshinaga Y."/>
            <person name="Zwiers L.-H."/>
            <person name="Turgeon B."/>
            <person name="Goodwin S."/>
            <person name="Spatafora J."/>
            <person name="Crous P."/>
            <person name="Grigoriev I."/>
        </authorList>
    </citation>
    <scope>NUCLEOTIDE SEQUENCE</scope>
    <source>
        <strain evidence="3">CBS 110217</strain>
    </source>
</reference>
<dbReference type="InterPro" id="IPR013087">
    <property type="entry name" value="Znf_C2H2_type"/>
</dbReference>
<proteinExistence type="predicted"/>
<evidence type="ECO:0000259" key="2">
    <source>
        <dbReference type="SMART" id="SM00355"/>
    </source>
</evidence>